<comment type="caution">
    <text evidence="2">The sequence shown here is derived from an EMBL/GenBank/DDBJ whole genome shotgun (WGS) entry which is preliminary data.</text>
</comment>
<name>A0ABV7JNA0_9SPHI</name>
<keyword evidence="1" id="KW-0812">Transmembrane</keyword>
<dbReference type="EMBL" id="JBHRTA010000057">
    <property type="protein sequence ID" value="MFC3199580.1"/>
    <property type="molecule type" value="Genomic_DNA"/>
</dbReference>
<dbReference type="Proteomes" id="UP001595526">
    <property type="component" value="Unassembled WGS sequence"/>
</dbReference>
<protein>
    <recommendedName>
        <fullName evidence="4">HEPN domain-containing protein</fullName>
    </recommendedName>
</protein>
<keyword evidence="1" id="KW-1133">Transmembrane helix</keyword>
<accession>A0ABV7JNA0</accession>
<evidence type="ECO:0000256" key="1">
    <source>
        <dbReference type="SAM" id="Phobius"/>
    </source>
</evidence>
<keyword evidence="1" id="KW-0472">Membrane</keyword>
<keyword evidence="3" id="KW-1185">Reference proteome</keyword>
<sequence>MSIDQRISEADSLEAAGEFDKAIVHRKSFLAIETEFRFLFWYAASSIEASACLPFYVVKSFYRL</sequence>
<organism evidence="2 3">
    <name type="scientific">Parapedobacter deserti</name>
    <dbReference type="NCBI Taxonomy" id="1912957"/>
    <lineage>
        <taxon>Bacteria</taxon>
        <taxon>Pseudomonadati</taxon>
        <taxon>Bacteroidota</taxon>
        <taxon>Sphingobacteriia</taxon>
        <taxon>Sphingobacteriales</taxon>
        <taxon>Sphingobacteriaceae</taxon>
        <taxon>Parapedobacter</taxon>
    </lineage>
</organism>
<reference evidence="3" key="1">
    <citation type="journal article" date="2019" name="Int. J. Syst. Evol. Microbiol.">
        <title>The Global Catalogue of Microorganisms (GCM) 10K type strain sequencing project: providing services to taxonomists for standard genome sequencing and annotation.</title>
        <authorList>
            <consortium name="The Broad Institute Genomics Platform"/>
            <consortium name="The Broad Institute Genome Sequencing Center for Infectious Disease"/>
            <person name="Wu L."/>
            <person name="Ma J."/>
        </authorList>
    </citation>
    <scope>NUCLEOTIDE SEQUENCE [LARGE SCALE GENOMIC DNA]</scope>
    <source>
        <strain evidence="3">KCTC 52416</strain>
    </source>
</reference>
<feature type="transmembrane region" description="Helical" evidence="1">
    <location>
        <begin position="39"/>
        <end position="58"/>
    </location>
</feature>
<gene>
    <name evidence="2" type="ORF">ACFOET_18330</name>
</gene>
<proteinExistence type="predicted"/>
<evidence type="ECO:0000313" key="3">
    <source>
        <dbReference type="Proteomes" id="UP001595526"/>
    </source>
</evidence>
<evidence type="ECO:0000313" key="2">
    <source>
        <dbReference type="EMBL" id="MFC3199580.1"/>
    </source>
</evidence>
<evidence type="ECO:0008006" key="4">
    <source>
        <dbReference type="Google" id="ProtNLM"/>
    </source>
</evidence>